<dbReference type="AlphaFoldDB" id="A0A7N9CQZ5"/>
<proteinExistence type="predicted"/>
<dbReference type="Bgee" id="ENSMFAG00000042966">
    <property type="expression patterns" value="Expressed in bone marrow and 13 other cell types or tissues"/>
</dbReference>
<reference evidence="1" key="2">
    <citation type="submission" date="2025-08" db="UniProtKB">
        <authorList>
            <consortium name="Ensembl"/>
        </authorList>
    </citation>
    <scope>IDENTIFICATION</scope>
</reference>
<name>A0A7N9CQZ5_MACFA</name>
<evidence type="ECO:0000313" key="2">
    <source>
        <dbReference type="Proteomes" id="UP000233100"/>
    </source>
</evidence>
<gene>
    <name evidence="1" type="primary">C6orf89</name>
</gene>
<dbReference type="GeneTree" id="ENSGT00390000014270"/>
<organism evidence="1 2">
    <name type="scientific">Macaca fascicularis</name>
    <name type="common">Crab-eating macaque</name>
    <name type="synonym">Cynomolgus monkey</name>
    <dbReference type="NCBI Taxonomy" id="9541"/>
    <lineage>
        <taxon>Eukaryota</taxon>
        <taxon>Metazoa</taxon>
        <taxon>Chordata</taxon>
        <taxon>Craniata</taxon>
        <taxon>Vertebrata</taxon>
        <taxon>Euteleostomi</taxon>
        <taxon>Mammalia</taxon>
        <taxon>Eutheria</taxon>
        <taxon>Euarchontoglires</taxon>
        <taxon>Primates</taxon>
        <taxon>Haplorrhini</taxon>
        <taxon>Catarrhini</taxon>
        <taxon>Cercopithecidae</taxon>
        <taxon>Cercopithecinae</taxon>
        <taxon>Macaca</taxon>
    </lineage>
</organism>
<keyword evidence="2" id="KW-1185">Reference proteome</keyword>
<protein>
    <submittedName>
        <fullName evidence="1">Chromosome 6 open reading frame 89</fullName>
    </submittedName>
</protein>
<reference evidence="1" key="3">
    <citation type="submission" date="2025-09" db="UniProtKB">
        <authorList>
            <consortium name="Ensembl"/>
        </authorList>
    </citation>
    <scope>IDENTIFICATION</scope>
</reference>
<dbReference type="Proteomes" id="UP000233100">
    <property type="component" value="Chromosome 4"/>
</dbReference>
<dbReference type="Ensembl" id="ENSMFAT00000087812.1">
    <property type="protein sequence ID" value="ENSMFAP00000055672.1"/>
    <property type="gene ID" value="ENSMFAG00000042966.2"/>
</dbReference>
<reference evidence="1 2" key="1">
    <citation type="submission" date="2013-03" db="EMBL/GenBank/DDBJ databases">
        <authorList>
            <person name="Warren W."/>
            <person name="Wilson R.K."/>
        </authorList>
    </citation>
    <scope>NUCLEOTIDE SEQUENCE</scope>
</reference>
<accession>A0A7N9CQZ5</accession>
<sequence length="59" mass="6653">MLVQWVSSAMNSVLRQKSQLLGRLRQENGVNPGGRACSEQRLRHCTPAWATERDSVSKK</sequence>
<evidence type="ECO:0000313" key="1">
    <source>
        <dbReference type="Ensembl" id="ENSMFAP00000055672.1"/>
    </source>
</evidence>